<evidence type="ECO:0000313" key="2">
    <source>
        <dbReference type="Proteomes" id="UP000186817"/>
    </source>
</evidence>
<protein>
    <submittedName>
        <fullName evidence="1">Uncharacterized protein</fullName>
    </submittedName>
</protein>
<evidence type="ECO:0000313" key="1">
    <source>
        <dbReference type="EMBL" id="OLP79408.1"/>
    </source>
</evidence>
<dbReference type="OrthoDB" id="406998at2759"/>
<organism evidence="1 2">
    <name type="scientific">Symbiodinium microadriaticum</name>
    <name type="common">Dinoflagellate</name>
    <name type="synonym">Zooxanthella microadriatica</name>
    <dbReference type="NCBI Taxonomy" id="2951"/>
    <lineage>
        <taxon>Eukaryota</taxon>
        <taxon>Sar</taxon>
        <taxon>Alveolata</taxon>
        <taxon>Dinophyceae</taxon>
        <taxon>Suessiales</taxon>
        <taxon>Symbiodiniaceae</taxon>
        <taxon>Symbiodinium</taxon>
    </lineage>
</organism>
<dbReference type="EMBL" id="LSRX01001488">
    <property type="protein sequence ID" value="OLP79408.1"/>
    <property type="molecule type" value="Genomic_DNA"/>
</dbReference>
<dbReference type="Proteomes" id="UP000186817">
    <property type="component" value="Unassembled WGS sequence"/>
</dbReference>
<dbReference type="InterPro" id="IPR011889">
    <property type="entry name" value="Liste_lipo_26"/>
</dbReference>
<dbReference type="NCBIfam" id="TIGR02167">
    <property type="entry name" value="Liste_lipo_26"/>
    <property type="match status" value="1"/>
</dbReference>
<accession>A0A1Q9C914</accession>
<keyword evidence="2" id="KW-1185">Reference proteome</keyword>
<comment type="caution">
    <text evidence="1">The sequence shown here is derived from an EMBL/GenBank/DDBJ whole genome shotgun (WGS) entry which is preliminary data.</text>
</comment>
<dbReference type="InterPro" id="IPR005046">
    <property type="entry name" value="DUF285"/>
</dbReference>
<name>A0A1Q9C914_SYMMI</name>
<dbReference type="Pfam" id="PF03382">
    <property type="entry name" value="DUF285"/>
    <property type="match status" value="1"/>
</dbReference>
<reference evidence="1 2" key="1">
    <citation type="submission" date="2016-02" db="EMBL/GenBank/DDBJ databases">
        <title>Genome analysis of coral dinoflagellate symbionts highlights evolutionary adaptations to a symbiotic lifestyle.</title>
        <authorList>
            <person name="Aranda M."/>
            <person name="Li Y."/>
            <person name="Liew Y.J."/>
            <person name="Baumgarten S."/>
            <person name="Simakov O."/>
            <person name="Wilson M."/>
            <person name="Piel J."/>
            <person name="Ashoor H."/>
            <person name="Bougouffa S."/>
            <person name="Bajic V.B."/>
            <person name="Ryu T."/>
            <person name="Ravasi T."/>
            <person name="Bayer T."/>
            <person name="Micklem G."/>
            <person name="Kim H."/>
            <person name="Bhak J."/>
            <person name="Lajeunesse T.C."/>
            <person name="Voolstra C.R."/>
        </authorList>
    </citation>
    <scope>NUCLEOTIDE SEQUENCE [LARGE SCALE GENOMIC DNA]</scope>
    <source>
        <strain evidence="1 2">CCMP2467</strain>
    </source>
</reference>
<dbReference type="AlphaFoldDB" id="A0A1Q9C914"/>
<gene>
    <name evidence="1" type="ORF">AK812_SmicGene40314</name>
</gene>
<sequence>MALALGDNSRLPSRGELDWALYNRATAQVQAIYGAIEQWNVAKVTDMSRLFDGMVGFNEDISAWNTSQVTTMSYSGASGMVLVLPMVVWLVECIEYGIESSPWPLFVR</sequence>
<proteinExistence type="predicted"/>